<dbReference type="Proteomes" id="UP001597295">
    <property type="component" value="Unassembled WGS sequence"/>
</dbReference>
<keyword evidence="2" id="KW-0472">Membrane</keyword>
<organism evidence="3 4">
    <name type="scientific">Lacibacterium aquatile</name>
    <dbReference type="NCBI Taxonomy" id="1168082"/>
    <lineage>
        <taxon>Bacteria</taxon>
        <taxon>Pseudomonadati</taxon>
        <taxon>Pseudomonadota</taxon>
        <taxon>Alphaproteobacteria</taxon>
        <taxon>Rhodospirillales</taxon>
        <taxon>Rhodospirillaceae</taxon>
    </lineage>
</organism>
<feature type="transmembrane region" description="Helical" evidence="2">
    <location>
        <begin position="109"/>
        <end position="134"/>
    </location>
</feature>
<keyword evidence="2" id="KW-1133">Transmembrane helix</keyword>
<feature type="region of interest" description="Disordered" evidence="1">
    <location>
        <begin position="271"/>
        <end position="303"/>
    </location>
</feature>
<feature type="transmembrane region" description="Helical" evidence="2">
    <location>
        <begin position="26"/>
        <end position="47"/>
    </location>
</feature>
<keyword evidence="2" id="KW-0812">Transmembrane</keyword>
<evidence type="ECO:0000313" key="4">
    <source>
        <dbReference type="Proteomes" id="UP001597295"/>
    </source>
</evidence>
<dbReference type="EMBL" id="JBHUIP010000012">
    <property type="protein sequence ID" value="MFD2264113.1"/>
    <property type="molecule type" value="Genomic_DNA"/>
</dbReference>
<gene>
    <name evidence="3" type="ORF">ACFSM5_14525</name>
</gene>
<name>A0ABW5DSH9_9PROT</name>
<sequence>MTGPQAKQPSNNDQKPPLQRSLVVRFWAQIFDWLSWFSLSGLLKIAGMTRFGCKFVAWRNKKLDIYQFIELYVMLHAGAAFAAMLLMGWGLDRYLTENPNRTIVGQPYWVWAVAIYAIARIFEVTVAQINMLLFAEYLHPHKEHERKVKAQKKGESYETKPYAVRGFRRTVILLLHNYFEVICWFSVIYAFLLRSGMLEMADKQLTLGVLTIFRQSLLLMFTLNTDAYKVVNEVAVFALSCHGLVGLLMTLMVMARFLSLLPTPETLDEFENGASPKAQAYSGKTTITQTLEDPTRDNEKQSG</sequence>
<reference evidence="4" key="1">
    <citation type="journal article" date="2019" name="Int. J. Syst. Evol. Microbiol.">
        <title>The Global Catalogue of Microorganisms (GCM) 10K type strain sequencing project: providing services to taxonomists for standard genome sequencing and annotation.</title>
        <authorList>
            <consortium name="The Broad Institute Genomics Platform"/>
            <consortium name="The Broad Institute Genome Sequencing Center for Infectious Disease"/>
            <person name="Wu L."/>
            <person name="Ma J."/>
        </authorList>
    </citation>
    <scope>NUCLEOTIDE SEQUENCE [LARGE SCALE GENOMIC DNA]</scope>
    <source>
        <strain evidence="4">CGMCC 1.19062</strain>
    </source>
</reference>
<dbReference type="RefSeq" id="WP_379877152.1">
    <property type="nucleotide sequence ID" value="NZ_JBHUIP010000012.1"/>
</dbReference>
<feature type="transmembrane region" description="Helical" evidence="2">
    <location>
        <begin position="204"/>
        <end position="223"/>
    </location>
</feature>
<feature type="transmembrane region" description="Helical" evidence="2">
    <location>
        <begin position="68"/>
        <end position="89"/>
    </location>
</feature>
<comment type="caution">
    <text evidence="3">The sequence shown here is derived from an EMBL/GenBank/DDBJ whole genome shotgun (WGS) entry which is preliminary data.</text>
</comment>
<evidence type="ECO:0000313" key="3">
    <source>
        <dbReference type="EMBL" id="MFD2264113.1"/>
    </source>
</evidence>
<proteinExistence type="predicted"/>
<keyword evidence="4" id="KW-1185">Reference proteome</keyword>
<protein>
    <submittedName>
        <fullName evidence="3">Uncharacterized protein</fullName>
    </submittedName>
</protein>
<feature type="compositionally biased region" description="Polar residues" evidence="1">
    <location>
        <begin position="282"/>
        <end position="292"/>
    </location>
</feature>
<accession>A0ABW5DSH9</accession>
<feature type="compositionally biased region" description="Basic and acidic residues" evidence="1">
    <location>
        <begin position="293"/>
        <end position="303"/>
    </location>
</feature>
<evidence type="ECO:0000256" key="2">
    <source>
        <dbReference type="SAM" id="Phobius"/>
    </source>
</evidence>
<feature type="transmembrane region" description="Helical" evidence="2">
    <location>
        <begin position="170"/>
        <end position="192"/>
    </location>
</feature>
<evidence type="ECO:0000256" key="1">
    <source>
        <dbReference type="SAM" id="MobiDB-lite"/>
    </source>
</evidence>
<feature type="transmembrane region" description="Helical" evidence="2">
    <location>
        <begin position="235"/>
        <end position="258"/>
    </location>
</feature>